<comment type="caution">
    <text evidence="1">The sequence shown here is derived from an EMBL/GenBank/DDBJ whole genome shotgun (WGS) entry which is preliminary data.</text>
</comment>
<dbReference type="RefSeq" id="WP_305991308.1">
    <property type="nucleotide sequence ID" value="NZ_JAVAMP010000002.1"/>
</dbReference>
<keyword evidence="2" id="KW-1185">Reference proteome</keyword>
<protein>
    <submittedName>
        <fullName evidence="1">Uncharacterized protein</fullName>
    </submittedName>
</protein>
<proteinExistence type="predicted"/>
<name>A0ABT9IXH3_9BACL</name>
<evidence type="ECO:0000313" key="1">
    <source>
        <dbReference type="EMBL" id="MDP5274017.1"/>
    </source>
</evidence>
<organism evidence="1 2">
    <name type="scientific">Chengkuizengella axinellae</name>
    <dbReference type="NCBI Taxonomy" id="3064388"/>
    <lineage>
        <taxon>Bacteria</taxon>
        <taxon>Bacillati</taxon>
        <taxon>Bacillota</taxon>
        <taxon>Bacilli</taxon>
        <taxon>Bacillales</taxon>
        <taxon>Paenibacillaceae</taxon>
        <taxon>Chengkuizengella</taxon>
    </lineage>
</organism>
<reference evidence="1 2" key="1">
    <citation type="submission" date="2023-08" db="EMBL/GenBank/DDBJ databases">
        <authorList>
            <person name="Park J.-S."/>
        </authorList>
    </citation>
    <scope>NUCLEOTIDE SEQUENCE [LARGE SCALE GENOMIC DNA]</scope>
    <source>
        <strain evidence="1 2">2205SS18-9</strain>
    </source>
</reference>
<accession>A0ABT9IXH3</accession>
<gene>
    <name evidence="1" type="ORF">Q5Y73_07865</name>
</gene>
<dbReference type="EMBL" id="JAVAMP010000002">
    <property type="protein sequence ID" value="MDP5274017.1"/>
    <property type="molecule type" value="Genomic_DNA"/>
</dbReference>
<sequence length="59" mass="6989">MSEEPKDNEIRKYKVILKNDQVIEVTGDVELFSEESPRVNMFKIEHCFNAKDVLYITRV</sequence>
<dbReference type="Proteomes" id="UP001231941">
    <property type="component" value="Unassembled WGS sequence"/>
</dbReference>
<evidence type="ECO:0000313" key="2">
    <source>
        <dbReference type="Proteomes" id="UP001231941"/>
    </source>
</evidence>